<comment type="caution">
    <text evidence="2">The sequence shown here is derived from an EMBL/GenBank/DDBJ whole genome shotgun (WGS) entry which is preliminary data.</text>
</comment>
<keyword evidence="3" id="KW-1185">Reference proteome</keyword>
<dbReference type="Proteomes" id="UP001221898">
    <property type="component" value="Unassembled WGS sequence"/>
</dbReference>
<organism evidence="2 3">
    <name type="scientific">Aldrovandia affinis</name>
    <dbReference type="NCBI Taxonomy" id="143900"/>
    <lineage>
        <taxon>Eukaryota</taxon>
        <taxon>Metazoa</taxon>
        <taxon>Chordata</taxon>
        <taxon>Craniata</taxon>
        <taxon>Vertebrata</taxon>
        <taxon>Euteleostomi</taxon>
        <taxon>Actinopterygii</taxon>
        <taxon>Neopterygii</taxon>
        <taxon>Teleostei</taxon>
        <taxon>Notacanthiformes</taxon>
        <taxon>Halosauridae</taxon>
        <taxon>Aldrovandia</taxon>
    </lineage>
</organism>
<evidence type="ECO:0000313" key="2">
    <source>
        <dbReference type="EMBL" id="KAJ8409125.1"/>
    </source>
</evidence>
<feature type="compositionally biased region" description="Basic and acidic residues" evidence="1">
    <location>
        <begin position="80"/>
        <end position="92"/>
    </location>
</feature>
<dbReference type="EMBL" id="JAINUG010000032">
    <property type="protein sequence ID" value="KAJ8409125.1"/>
    <property type="molecule type" value="Genomic_DNA"/>
</dbReference>
<evidence type="ECO:0000313" key="3">
    <source>
        <dbReference type="Proteomes" id="UP001221898"/>
    </source>
</evidence>
<protein>
    <submittedName>
        <fullName evidence="2">Uncharacterized protein</fullName>
    </submittedName>
</protein>
<accession>A0AAD7WU61</accession>
<name>A0AAD7WU61_9TELE</name>
<reference evidence="2" key="1">
    <citation type="journal article" date="2023" name="Science">
        <title>Genome structures resolve the early diversification of teleost fishes.</title>
        <authorList>
            <person name="Parey E."/>
            <person name="Louis A."/>
            <person name="Montfort J."/>
            <person name="Bouchez O."/>
            <person name="Roques C."/>
            <person name="Iampietro C."/>
            <person name="Lluch J."/>
            <person name="Castinel A."/>
            <person name="Donnadieu C."/>
            <person name="Desvignes T."/>
            <person name="Floi Bucao C."/>
            <person name="Jouanno E."/>
            <person name="Wen M."/>
            <person name="Mejri S."/>
            <person name="Dirks R."/>
            <person name="Jansen H."/>
            <person name="Henkel C."/>
            <person name="Chen W.J."/>
            <person name="Zahm M."/>
            <person name="Cabau C."/>
            <person name="Klopp C."/>
            <person name="Thompson A.W."/>
            <person name="Robinson-Rechavi M."/>
            <person name="Braasch I."/>
            <person name="Lecointre G."/>
            <person name="Bobe J."/>
            <person name="Postlethwait J.H."/>
            <person name="Berthelot C."/>
            <person name="Roest Crollius H."/>
            <person name="Guiguen Y."/>
        </authorList>
    </citation>
    <scope>NUCLEOTIDE SEQUENCE</scope>
    <source>
        <strain evidence="2">NC1722</strain>
    </source>
</reference>
<gene>
    <name evidence="2" type="ORF">AAFF_G00241460</name>
</gene>
<feature type="region of interest" description="Disordered" evidence="1">
    <location>
        <begin position="62"/>
        <end position="108"/>
    </location>
</feature>
<sequence length="108" mass="12075">MLPLLQVRGEPLQLGGAQWDPTPPREQNLAQPTLRERRVWGGWGASVPPLPAGAPYLAPLPGNRRWHRRPAQRAASDLLQPERCRRQLEGRPEIPAVKEPVSDGAERQ</sequence>
<evidence type="ECO:0000256" key="1">
    <source>
        <dbReference type="SAM" id="MobiDB-lite"/>
    </source>
</evidence>
<dbReference type="AlphaFoldDB" id="A0AAD7WU61"/>
<proteinExistence type="predicted"/>